<proteinExistence type="predicted"/>
<dbReference type="AlphaFoldDB" id="A0A7K0EHS7"/>
<dbReference type="SUPFAM" id="SSF52172">
    <property type="entry name" value="CheY-like"/>
    <property type="match status" value="1"/>
</dbReference>
<name>A0A7K0EHS7_9BACT</name>
<keyword evidence="6" id="KW-1185">Reference proteome</keyword>
<sequence>MKYRQCLIVDDSDAAVSILVEYLSRLPFFMPPQICGTAGEAMTALQQQHFDLIFLDINLPDQTGLDLLRSFPKPLAVIVTSAHSEYAVESFDLNVVDYLLKPYSFSRLTRAINRALDIQVAQNSLTAEQFAFLKVGHSMQRFDFDAIDYIQAFGTYCKVFINQKVVVVNEIISHLENLLPAQKFLRIHKSYLINLSKINSYNYRNIFVGSTKIPLGASYREKFEGFLTLLDKKSELL</sequence>
<dbReference type="GO" id="GO:0005829">
    <property type="term" value="C:cytosol"/>
    <property type="evidence" value="ECO:0007669"/>
    <property type="project" value="TreeGrafter"/>
</dbReference>
<dbReference type="Pfam" id="PF00072">
    <property type="entry name" value="Response_reg"/>
    <property type="match status" value="1"/>
</dbReference>
<dbReference type="PANTHER" id="PTHR48111">
    <property type="entry name" value="REGULATOR OF RPOS"/>
    <property type="match status" value="1"/>
</dbReference>
<comment type="caution">
    <text evidence="5">The sequence shown here is derived from an EMBL/GenBank/DDBJ whole genome shotgun (WGS) entry which is preliminary data.</text>
</comment>
<dbReference type="SMART" id="SM00448">
    <property type="entry name" value="REC"/>
    <property type="match status" value="1"/>
</dbReference>
<dbReference type="InterPro" id="IPR007492">
    <property type="entry name" value="LytTR_DNA-bd_dom"/>
</dbReference>
<dbReference type="OrthoDB" id="983052at2"/>
<dbReference type="Gene3D" id="3.40.50.2300">
    <property type="match status" value="1"/>
</dbReference>
<dbReference type="Pfam" id="PF04397">
    <property type="entry name" value="LytTR"/>
    <property type="match status" value="1"/>
</dbReference>
<dbReference type="PROSITE" id="PS50110">
    <property type="entry name" value="RESPONSE_REGULATORY"/>
    <property type="match status" value="1"/>
</dbReference>
<keyword evidence="1" id="KW-0238">DNA-binding</keyword>
<evidence type="ECO:0000259" key="3">
    <source>
        <dbReference type="PROSITE" id="PS50110"/>
    </source>
</evidence>
<feature type="domain" description="Response regulatory" evidence="3">
    <location>
        <begin position="5"/>
        <end position="116"/>
    </location>
</feature>
<evidence type="ECO:0000313" key="5">
    <source>
        <dbReference type="EMBL" id="MRS61018.1"/>
    </source>
</evidence>
<dbReference type="Gene3D" id="2.40.50.1020">
    <property type="entry name" value="LytTr DNA-binding domain"/>
    <property type="match status" value="1"/>
</dbReference>
<protein>
    <submittedName>
        <fullName evidence="5">Response regulator</fullName>
    </submittedName>
</protein>
<dbReference type="RefSeq" id="WP_154174401.1">
    <property type="nucleotide sequence ID" value="NZ_WJXZ01000002.1"/>
</dbReference>
<dbReference type="Proteomes" id="UP000441754">
    <property type="component" value="Unassembled WGS sequence"/>
</dbReference>
<dbReference type="InterPro" id="IPR039420">
    <property type="entry name" value="WalR-like"/>
</dbReference>
<keyword evidence="2" id="KW-0597">Phosphoprotein</keyword>
<dbReference type="PROSITE" id="PS50930">
    <property type="entry name" value="HTH_LYTTR"/>
    <property type="match status" value="1"/>
</dbReference>
<evidence type="ECO:0000256" key="1">
    <source>
        <dbReference type="ARBA" id="ARBA00023125"/>
    </source>
</evidence>
<feature type="domain" description="HTH LytTR-type" evidence="4">
    <location>
        <begin position="130"/>
        <end position="198"/>
    </location>
</feature>
<dbReference type="InterPro" id="IPR001789">
    <property type="entry name" value="Sig_transdc_resp-reg_receiver"/>
</dbReference>
<dbReference type="PANTHER" id="PTHR48111:SF17">
    <property type="entry name" value="TRANSCRIPTIONAL REGULATORY PROTEIN YPDB"/>
    <property type="match status" value="1"/>
</dbReference>
<evidence type="ECO:0000259" key="4">
    <source>
        <dbReference type="PROSITE" id="PS50930"/>
    </source>
</evidence>
<dbReference type="GO" id="GO:0006355">
    <property type="term" value="P:regulation of DNA-templated transcription"/>
    <property type="evidence" value="ECO:0007669"/>
    <property type="project" value="TreeGrafter"/>
</dbReference>
<dbReference type="InterPro" id="IPR011006">
    <property type="entry name" value="CheY-like_superfamily"/>
</dbReference>
<evidence type="ECO:0000256" key="2">
    <source>
        <dbReference type="PROSITE-ProRule" id="PRU00169"/>
    </source>
</evidence>
<feature type="modified residue" description="4-aspartylphosphate" evidence="2">
    <location>
        <position position="56"/>
    </location>
</feature>
<reference evidence="5 6" key="1">
    <citation type="journal article" date="2018" name="Antonie Van Leeuwenhoek">
        <title>Larkinella terrae sp. nov., isolated from soil on Jeju Island, South Korea.</title>
        <authorList>
            <person name="Ten L.N."/>
            <person name="Jeon J."/>
            <person name="Park S.J."/>
            <person name="Park S."/>
            <person name="Lee S.Y."/>
            <person name="Kim M.K."/>
            <person name="Jung H.Y."/>
        </authorList>
    </citation>
    <scope>NUCLEOTIDE SEQUENCE [LARGE SCALE GENOMIC DNA]</scope>
    <source>
        <strain evidence="5 6">KCTC 52001</strain>
    </source>
</reference>
<accession>A0A7K0EHS7</accession>
<organism evidence="5 6">
    <name type="scientific">Larkinella terrae</name>
    <dbReference type="NCBI Taxonomy" id="2025311"/>
    <lineage>
        <taxon>Bacteria</taxon>
        <taxon>Pseudomonadati</taxon>
        <taxon>Bacteroidota</taxon>
        <taxon>Cytophagia</taxon>
        <taxon>Cytophagales</taxon>
        <taxon>Spirosomataceae</taxon>
        <taxon>Larkinella</taxon>
    </lineage>
</organism>
<gene>
    <name evidence="5" type="ORF">GJJ30_06895</name>
</gene>
<dbReference type="GO" id="GO:0000156">
    <property type="term" value="F:phosphorelay response regulator activity"/>
    <property type="evidence" value="ECO:0007669"/>
    <property type="project" value="TreeGrafter"/>
</dbReference>
<dbReference type="SMART" id="SM00850">
    <property type="entry name" value="LytTR"/>
    <property type="match status" value="1"/>
</dbReference>
<dbReference type="EMBL" id="WJXZ01000002">
    <property type="protein sequence ID" value="MRS61018.1"/>
    <property type="molecule type" value="Genomic_DNA"/>
</dbReference>
<dbReference type="GO" id="GO:0032993">
    <property type="term" value="C:protein-DNA complex"/>
    <property type="evidence" value="ECO:0007669"/>
    <property type="project" value="TreeGrafter"/>
</dbReference>
<evidence type="ECO:0000313" key="6">
    <source>
        <dbReference type="Proteomes" id="UP000441754"/>
    </source>
</evidence>
<dbReference type="GO" id="GO:0000976">
    <property type="term" value="F:transcription cis-regulatory region binding"/>
    <property type="evidence" value="ECO:0007669"/>
    <property type="project" value="TreeGrafter"/>
</dbReference>